<evidence type="ECO:0000313" key="3">
    <source>
        <dbReference type="Proteomes" id="UP001443914"/>
    </source>
</evidence>
<comment type="caution">
    <text evidence="2">The sequence shown here is derived from an EMBL/GenBank/DDBJ whole genome shotgun (WGS) entry which is preliminary data.</text>
</comment>
<gene>
    <name evidence="2" type="ORF">RND81_10G078400</name>
</gene>
<dbReference type="InterPro" id="IPR013103">
    <property type="entry name" value="RVT_2"/>
</dbReference>
<organism evidence="2 3">
    <name type="scientific">Saponaria officinalis</name>
    <name type="common">Common soapwort</name>
    <name type="synonym">Lychnis saponaria</name>
    <dbReference type="NCBI Taxonomy" id="3572"/>
    <lineage>
        <taxon>Eukaryota</taxon>
        <taxon>Viridiplantae</taxon>
        <taxon>Streptophyta</taxon>
        <taxon>Embryophyta</taxon>
        <taxon>Tracheophyta</taxon>
        <taxon>Spermatophyta</taxon>
        <taxon>Magnoliopsida</taxon>
        <taxon>eudicotyledons</taxon>
        <taxon>Gunneridae</taxon>
        <taxon>Pentapetalae</taxon>
        <taxon>Caryophyllales</taxon>
        <taxon>Caryophyllaceae</taxon>
        <taxon>Caryophylleae</taxon>
        <taxon>Saponaria</taxon>
    </lineage>
</organism>
<evidence type="ECO:0000259" key="1">
    <source>
        <dbReference type="Pfam" id="PF07727"/>
    </source>
</evidence>
<sequence length="384" mass="43402">MIKKNETWELVDKPKDRKVIGVKWVYKTKLNPDGTLNKHKARLVVKGYSHQAGENDLLIISLYVDDLLVTGNNPKMIVAFKEEMKKRFEMTDLGLMNYFLGMEVHQSEDGIFISQSKYAEDILKKFKMQHSKAVATPLVVNEKFSKNDGQRKVDPSVYKSLVGSLLYLTATRPDIMFAASMLSRFMNEPSEVHMGAAKRVLRYLKGTSDFGILYQACSNPMLVAYSDSDWGGSIDDMKSTNGYVFSFGSGVFSWISKKQDDVAQSTAEAEYIAASTSANQVAWLRKVFEDMGFKQDCATEVMVDNKSAIAISKNPVCFSKTKHMKIKFYALREAEQEKNVELVYCPSEFQLADILTKALPKGRFEFLRHKLGVTTKVSRRSVNA</sequence>
<dbReference type="Pfam" id="PF07727">
    <property type="entry name" value="RVT_2"/>
    <property type="match status" value="1"/>
</dbReference>
<keyword evidence="3" id="KW-1185">Reference proteome</keyword>
<dbReference type="SUPFAM" id="SSF56672">
    <property type="entry name" value="DNA/RNA polymerases"/>
    <property type="match status" value="1"/>
</dbReference>
<dbReference type="InterPro" id="IPR043502">
    <property type="entry name" value="DNA/RNA_pol_sf"/>
</dbReference>
<dbReference type="Proteomes" id="UP001443914">
    <property type="component" value="Unassembled WGS sequence"/>
</dbReference>
<reference evidence="2" key="1">
    <citation type="submission" date="2024-03" db="EMBL/GenBank/DDBJ databases">
        <title>WGS assembly of Saponaria officinalis var. Norfolk2.</title>
        <authorList>
            <person name="Jenkins J."/>
            <person name="Shu S."/>
            <person name="Grimwood J."/>
            <person name="Barry K."/>
            <person name="Goodstein D."/>
            <person name="Schmutz J."/>
            <person name="Leebens-Mack J."/>
            <person name="Osbourn A."/>
        </authorList>
    </citation>
    <scope>NUCLEOTIDE SEQUENCE [LARGE SCALE GENOMIC DNA]</scope>
    <source>
        <strain evidence="2">JIC</strain>
    </source>
</reference>
<dbReference type="CDD" id="cd09272">
    <property type="entry name" value="RNase_HI_RT_Ty1"/>
    <property type="match status" value="1"/>
</dbReference>
<accession>A0AAW1HZE0</accession>
<feature type="domain" description="Reverse transcriptase Ty1/copia-type" evidence="1">
    <location>
        <begin position="48"/>
        <end position="139"/>
    </location>
</feature>
<evidence type="ECO:0000313" key="2">
    <source>
        <dbReference type="EMBL" id="KAK9682502.1"/>
    </source>
</evidence>
<protein>
    <recommendedName>
        <fullName evidence="1">Reverse transcriptase Ty1/copia-type domain-containing protein</fullName>
    </recommendedName>
</protein>
<proteinExistence type="predicted"/>
<dbReference type="EMBL" id="JBDFQZ010000010">
    <property type="protein sequence ID" value="KAK9682502.1"/>
    <property type="molecule type" value="Genomic_DNA"/>
</dbReference>
<dbReference type="PANTHER" id="PTHR11439">
    <property type="entry name" value="GAG-POL-RELATED RETROTRANSPOSON"/>
    <property type="match status" value="1"/>
</dbReference>
<dbReference type="PANTHER" id="PTHR11439:SF502">
    <property type="entry name" value="SECRETED RXLR EFFECTOR PROTEIN 161-LIKE"/>
    <property type="match status" value="1"/>
</dbReference>
<name>A0AAW1HZE0_SAPOF</name>
<dbReference type="AlphaFoldDB" id="A0AAW1HZE0"/>